<dbReference type="InterPro" id="IPR002822">
    <property type="entry name" value="Ni_insertion"/>
</dbReference>
<accession>A0A0G3HGX0</accession>
<evidence type="ECO:0000256" key="2">
    <source>
        <dbReference type="HAMAP-Rule" id="MF_01074"/>
    </source>
</evidence>
<reference evidence="4" key="2">
    <citation type="submission" date="2015-05" db="EMBL/GenBank/DDBJ databases">
        <title>Complete genome sequence of Corynebacterium uterequi DSM 45634, isolated from the uterus of a maiden mare.</title>
        <authorList>
            <person name="Ruckert C."/>
            <person name="Albersmeier A."/>
            <person name="Winkler A."/>
            <person name="Tauch A."/>
        </authorList>
    </citation>
    <scope>NUCLEOTIDE SEQUENCE [LARGE SCALE GENOMIC DNA]</scope>
    <source>
        <strain evidence="4">DSM 45634</strain>
    </source>
</reference>
<dbReference type="GO" id="GO:0016151">
    <property type="term" value="F:nickel cation binding"/>
    <property type="evidence" value="ECO:0007669"/>
    <property type="project" value="UniProtKB-UniRule"/>
</dbReference>
<dbReference type="PATRIC" id="fig|1072256.5.peg.2027"/>
<dbReference type="EC" id="4.99.1.12" evidence="2"/>
<evidence type="ECO:0000256" key="1">
    <source>
        <dbReference type="ARBA" id="ARBA00022596"/>
    </source>
</evidence>
<dbReference type="GO" id="GO:0016829">
    <property type="term" value="F:lyase activity"/>
    <property type="evidence" value="ECO:0007669"/>
    <property type="project" value="UniProtKB-UniRule"/>
</dbReference>
<dbReference type="Proteomes" id="UP000035548">
    <property type="component" value="Chromosome"/>
</dbReference>
<sequence>MRLWIDATAGVAGDMLLGALVDLGVDLADLQRAIDAVLPATIRLTATTVDRAGQRATHVEPHVLVADQHHRHFSDIARMLEQAPLAERTRNDALAVFRRVAVAEGRVHGIDPERIHFHEVGAWDSIADIVGVCEGLRLLGDDGVTGIDASAIALGTGRVAAAHGDMPVPAPAVTELSLGWPTVSGEIPGAGERGELATPTGVALIRHFADSAGPLPAGTAQAVGIGAGTRDPKDRPNVVRLVRYEPAAASNSDTGTLVQLESNVDDLDPRLWPGVLDALLAAGALDAWLSHILMKKGRPAHTVHALCAPEVVDDVLRVLFTHTTTLGVRSCPVERIGLDRRYEHVDVSGQRIAIKVGSLDGKDVNRQPEMRDVTHAAQALGLSEAEVLRAAYRADGSR</sequence>
<organism evidence="3 4">
    <name type="scientific">Corynebacterium uterequi</name>
    <dbReference type="NCBI Taxonomy" id="1072256"/>
    <lineage>
        <taxon>Bacteria</taxon>
        <taxon>Bacillati</taxon>
        <taxon>Actinomycetota</taxon>
        <taxon>Actinomycetes</taxon>
        <taxon>Mycobacteriales</taxon>
        <taxon>Corynebacteriaceae</taxon>
        <taxon>Corynebacterium</taxon>
    </lineage>
</organism>
<name>A0A0G3HGX0_9CORY</name>
<dbReference type="Pfam" id="PF01969">
    <property type="entry name" value="Ni_insertion"/>
    <property type="match status" value="1"/>
</dbReference>
<keyword evidence="2" id="KW-0456">Lyase</keyword>
<evidence type="ECO:0000313" key="3">
    <source>
        <dbReference type="EMBL" id="AKK12025.1"/>
    </source>
</evidence>
<dbReference type="PANTHER" id="PTHR36566:SF1">
    <property type="entry name" value="PYRIDINIUM-3,5-BISTHIOCARBOXYLIC ACID MONONUCLEOTIDE NICKEL INSERTION PROTEIN"/>
    <property type="match status" value="1"/>
</dbReference>
<keyword evidence="1 2" id="KW-0533">Nickel</keyword>
<evidence type="ECO:0000313" key="4">
    <source>
        <dbReference type="Proteomes" id="UP000035548"/>
    </source>
</evidence>
<dbReference type="EMBL" id="CP011546">
    <property type="protein sequence ID" value="AKK12025.1"/>
    <property type="molecule type" value="Genomic_DNA"/>
</dbReference>
<dbReference type="KEGG" id="cut:CUTER_10305"/>
<comment type="catalytic activity">
    <reaction evidence="2">
        <text>Ni(II)-pyridinium-3,5-bisthiocarboxylate mononucleotide = pyridinium-3,5-bisthiocarboxylate mononucleotide + Ni(2+)</text>
        <dbReference type="Rhea" id="RHEA:54784"/>
        <dbReference type="ChEBI" id="CHEBI:49786"/>
        <dbReference type="ChEBI" id="CHEBI:137372"/>
        <dbReference type="ChEBI" id="CHEBI:137373"/>
        <dbReference type="EC" id="4.99.1.12"/>
    </reaction>
</comment>
<proteinExistence type="inferred from homology"/>
<dbReference type="STRING" id="1072256.CUTER_10305"/>
<comment type="similarity">
    <text evidence="2">Belongs to the LarC family.</text>
</comment>
<dbReference type="AlphaFoldDB" id="A0A0G3HGX0"/>
<dbReference type="PANTHER" id="PTHR36566">
    <property type="entry name" value="NICKEL INSERTION PROTEIN-RELATED"/>
    <property type="match status" value="1"/>
</dbReference>
<reference evidence="3 4" key="1">
    <citation type="journal article" date="2015" name="Genome Announc.">
        <title>Virulence Factor Genes Detected in the Complete Genome Sequence of Corynebacterium uterequi DSM 45634, Isolated from the Uterus of a Maiden Mare.</title>
        <authorList>
            <person name="Ruckert C."/>
            <person name="Kriete M."/>
            <person name="Jaenicke S."/>
            <person name="Winkler A."/>
            <person name="Tauch A."/>
        </authorList>
    </citation>
    <scope>NUCLEOTIDE SEQUENCE [LARGE SCALE GENOMIC DNA]</scope>
    <source>
        <strain evidence="3 4">DSM 45634</strain>
    </source>
</reference>
<dbReference type="Gene3D" id="3.30.70.1380">
    <property type="entry name" value="Transcriptional regulatory protein pf0864 domain like"/>
    <property type="match status" value="1"/>
</dbReference>
<comment type="function">
    <text evidence="2">Involved in the biosynthesis of a nickel-pincer cofactor ((SCS)Ni(II) pincer complex). Binds Ni(2+), and functions in nickel delivery to pyridinium-3,5-bisthiocarboxylic acid mononucleotide (P2TMN), to form the mature cofactor. Is thus probably required for the activation of nickel-pincer cofactor-dependent enzymes.</text>
</comment>
<protein>
    <recommendedName>
        <fullName evidence="2">Pyridinium-3,5-bisthiocarboxylic acid mononucleotide nickel insertion protein</fullName>
        <shortName evidence="2">P2TMN nickel insertion protein</shortName>
        <ecNumber evidence="2">4.99.1.12</ecNumber>
    </recommendedName>
    <alternativeName>
        <fullName evidence="2">Nickel-pincer cofactor biosynthesis protein LarC</fullName>
    </alternativeName>
</protein>
<gene>
    <name evidence="2" type="primary">larC</name>
    <name evidence="3" type="ORF">CUTER_10305</name>
</gene>
<keyword evidence="4" id="KW-1185">Reference proteome</keyword>
<dbReference type="GO" id="GO:0051604">
    <property type="term" value="P:protein maturation"/>
    <property type="evidence" value="ECO:0007669"/>
    <property type="project" value="UniProtKB-UniRule"/>
</dbReference>
<dbReference type="RefSeq" id="WP_047260317.1">
    <property type="nucleotide sequence ID" value="NZ_CP011546.1"/>
</dbReference>
<dbReference type="HAMAP" id="MF_01074">
    <property type="entry name" value="LarC"/>
    <property type="match status" value="1"/>
</dbReference>
<dbReference type="OrthoDB" id="9765625at2"/>
<dbReference type="NCBIfam" id="TIGR00299">
    <property type="entry name" value="nickel pincer cofactor biosynthesis protein LarC"/>
    <property type="match status" value="1"/>
</dbReference>